<evidence type="ECO:0008006" key="2">
    <source>
        <dbReference type="Google" id="ProtNLM"/>
    </source>
</evidence>
<dbReference type="PROSITE" id="PS51257">
    <property type="entry name" value="PROKAR_LIPOPROTEIN"/>
    <property type="match status" value="1"/>
</dbReference>
<dbReference type="EMBL" id="LR796161">
    <property type="protein sequence ID" value="CAB4122549.1"/>
    <property type="molecule type" value="Genomic_DNA"/>
</dbReference>
<organism evidence="1">
    <name type="scientific">uncultured Caudovirales phage</name>
    <dbReference type="NCBI Taxonomy" id="2100421"/>
    <lineage>
        <taxon>Viruses</taxon>
        <taxon>Duplodnaviria</taxon>
        <taxon>Heunggongvirae</taxon>
        <taxon>Uroviricota</taxon>
        <taxon>Caudoviricetes</taxon>
        <taxon>Peduoviridae</taxon>
        <taxon>Maltschvirus</taxon>
        <taxon>Maltschvirus maltsch</taxon>
    </lineage>
</organism>
<accession>A0A6J5KQM9</accession>
<sequence>MHLKKLLIIWAVVLLSGCATAANYEKILNGWVGASEDNLLATWGPPNNVYSSGGMKYLTFGGASGMVFMRGMAIPVSCQTTFTIAEATRTITTWRYEGNACKANPS</sequence>
<evidence type="ECO:0000313" key="1">
    <source>
        <dbReference type="EMBL" id="CAB4122549.1"/>
    </source>
</evidence>
<gene>
    <name evidence="1" type="ORF">UFOVP31_39</name>
</gene>
<proteinExistence type="predicted"/>
<reference evidence="1" key="1">
    <citation type="submission" date="2020-04" db="EMBL/GenBank/DDBJ databases">
        <authorList>
            <person name="Chiriac C."/>
            <person name="Salcher M."/>
            <person name="Ghai R."/>
            <person name="Kavagutti S V."/>
        </authorList>
    </citation>
    <scope>NUCLEOTIDE SEQUENCE</scope>
</reference>
<name>A0A6J5KQM9_9CAUD</name>
<protein>
    <recommendedName>
        <fullName evidence="2">Prokaryotic membrane lipoprotein lipid attachment site profile</fullName>
    </recommendedName>
</protein>